<keyword evidence="9 16" id="KW-0418">Kinase</keyword>
<evidence type="ECO:0000259" key="15">
    <source>
        <dbReference type="Pfam" id="PF18085"/>
    </source>
</evidence>
<dbReference type="InterPro" id="IPR011009">
    <property type="entry name" value="Kinase-like_dom_sf"/>
</dbReference>
<keyword evidence="12" id="KW-0119">Carbohydrate metabolism</keyword>
<evidence type="ECO:0000256" key="1">
    <source>
        <dbReference type="ARBA" id="ARBA00004964"/>
    </source>
</evidence>
<gene>
    <name evidence="16" type="ORF">SAMN04489732_12590</name>
</gene>
<evidence type="ECO:0000256" key="6">
    <source>
        <dbReference type="ARBA" id="ARBA00022600"/>
    </source>
</evidence>
<evidence type="ECO:0000256" key="10">
    <source>
        <dbReference type="ARBA" id="ARBA00022840"/>
    </source>
</evidence>
<evidence type="ECO:0000313" key="17">
    <source>
        <dbReference type="Proteomes" id="UP000198582"/>
    </source>
</evidence>
<dbReference type="Proteomes" id="UP000198582">
    <property type="component" value="Unassembled WGS sequence"/>
</dbReference>
<accession>A0A1H8YMH8</accession>
<name>A0A1H8YMH8_9PSEU</name>
<keyword evidence="10" id="KW-0067">ATP-binding</keyword>
<evidence type="ECO:0000256" key="2">
    <source>
        <dbReference type="ARBA" id="ARBA00006219"/>
    </source>
</evidence>
<dbReference type="OrthoDB" id="3787729at2"/>
<proteinExistence type="inferred from homology"/>
<dbReference type="AlphaFoldDB" id="A0A1H8YMH8"/>
<dbReference type="GO" id="GO:0016301">
    <property type="term" value="F:kinase activity"/>
    <property type="evidence" value="ECO:0007669"/>
    <property type="project" value="UniProtKB-KW"/>
</dbReference>
<dbReference type="Pfam" id="PF18085">
    <property type="entry name" value="Mak_N_cap"/>
    <property type="match status" value="1"/>
</dbReference>
<keyword evidence="11" id="KW-0320">Glycogen biosynthesis</keyword>
<evidence type="ECO:0000256" key="9">
    <source>
        <dbReference type="ARBA" id="ARBA00022777"/>
    </source>
</evidence>
<dbReference type="EMBL" id="FOEF01000025">
    <property type="protein sequence ID" value="SEP53252.1"/>
    <property type="molecule type" value="Genomic_DNA"/>
</dbReference>
<dbReference type="GO" id="GO:0005524">
    <property type="term" value="F:ATP binding"/>
    <property type="evidence" value="ECO:0007669"/>
    <property type="project" value="UniProtKB-KW"/>
</dbReference>
<feature type="domain" description="Maltokinase N-terminal cap" evidence="15">
    <location>
        <begin position="18"/>
        <end position="99"/>
    </location>
</feature>
<evidence type="ECO:0000256" key="5">
    <source>
        <dbReference type="ARBA" id="ARBA00013882"/>
    </source>
</evidence>
<comment type="subunit">
    <text evidence="3">Monomer.</text>
</comment>
<keyword evidence="7" id="KW-0808">Transferase</keyword>
<protein>
    <recommendedName>
        <fullName evidence="5">Maltokinase</fullName>
        <ecNumber evidence="4">2.7.1.175</ecNumber>
    </recommendedName>
    <alternativeName>
        <fullName evidence="13">Maltose-1-phosphate synthase</fullName>
    </alternativeName>
</protein>
<comment type="catalytic activity">
    <reaction evidence="14">
        <text>D-maltose + ATP = alpha-maltose 1-phosphate + ADP + H(+)</text>
        <dbReference type="Rhea" id="RHEA:31915"/>
        <dbReference type="ChEBI" id="CHEBI:15378"/>
        <dbReference type="ChEBI" id="CHEBI:17306"/>
        <dbReference type="ChEBI" id="CHEBI:30616"/>
        <dbReference type="ChEBI" id="CHEBI:63576"/>
        <dbReference type="ChEBI" id="CHEBI:456216"/>
        <dbReference type="EC" id="2.7.1.175"/>
    </reaction>
</comment>
<reference evidence="16 17" key="1">
    <citation type="submission" date="2016-10" db="EMBL/GenBank/DDBJ databases">
        <authorList>
            <person name="de Groot N.N."/>
        </authorList>
    </citation>
    <scope>NUCLEOTIDE SEQUENCE [LARGE SCALE GENOMIC DNA]</scope>
    <source>
        <strain evidence="16 17">DSM 44993</strain>
    </source>
</reference>
<keyword evidence="17" id="KW-1185">Reference proteome</keyword>
<dbReference type="STRING" id="394193.SAMN04489732_12590"/>
<evidence type="ECO:0000256" key="3">
    <source>
        <dbReference type="ARBA" id="ARBA00011245"/>
    </source>
</evidence>
<evidence type="ECO:0000256" key="14">
    <source>
        <dbReference type="ARBA" id="ARBA00049067"/>
    </source>
</evidence>
<evidence type="ECO:0000256" key="13">
    <source>
        <dbReference type="ARBA" id="ARBA00031251"/>
    </source>
</evidence>
<evidence type="ECO:0000256" key="4">
    <source>
        <dbReference type="ARBA" id="ARBA00011962"/>
    </source>
</evidence>
<dbReference type="Gene3D" id="3.90.1200.10">
    <property type="match status" value="1"/>
</dbReference>
<keyword evidence="6" id="KW-0321">Glycogen metabolism</keyword>
<comment type="similarity">
    <text evidence="2">Belongs to the aminoglycoside phosphotransferase family.</text>
</comment>
<sequence length="463" mass="49842">MTDPGHLVDELVTELPGWLPSQRWFAGKDRPVTAVRPLGATVLIDGDPQLLHVVVEVIQGDRQEPYQLLVGRRSHPPEIASSSWIGADGGLNFYEASGDADLTALLLDKIVAQGRVGPLVFEHEPGAELTGGLRARPITSEQSNTSLVYGGQYILKLFRKLSPGLNKDLLLHRALQTAGCEHIAEVVGSITGELAGEPTTIGMLQVYLPDAVDGWAMATTSVRDLMAESELHPEELGGDFAGEAERLGTAVAKVHADLASALGTEPVDADELDRTVKAMADRLDEVAHAVPELAEHVPALRASFDAVRELPPGSSPISMQYVHGDLHLGQVLRTVGGWLLLDFEGEPAAPVAERHALRSPLRDVAGMLRSFDYAAQQLLVGQPDDPALTERALEWARRNRAAFCEGYALGAAAPLGDPREHGELLRAFELDKAVYEVAYEHANRPDWLAVPLAAIARITHGGE</sequence>
<evidence type="ECO:0000256" key="11">
    <source>
        <dbReference type="ARBA" id="ARBA00023056"/>
    </source>
</evidence>
<organism evidence="16 17">
    <name type="scientific">Amycolatopsis saalfeldensis</name>
    <dbReference type="NCBI Taxonomy" id="394193"/>
    <lineage>
        <taxon>Bacteria</taxon>
        <taxon>Bacillati</taxon>
        <taxon>Actinomycetota</taxon>
        <taxon>Actinomycetes</taxon>
        <taxon>Pseudonocardiales</taxon>
        <taxon>Pseudonocardiaceae</taxon>
        <taxon>Amycolatopsis</taxon>
    </lineage>
</organism>
<comment type="pathway">
    <text evidence="1">Glycan biosynthesis; glycogen biosynthesis.</text>
</comment>
<dbReference type="RefSeq" id="WP_091627792.1">
    <property type="nucleotide sequence ID" value="NZ_FOEF01000025.1"/>
</dbReference>
<dbReference type="UniPathway" id="UPA00164"/>
<dbReference type="GO" id="GO:0005978">
    <property type="term" value="P:glycogen biosynthetic process"/>
    <property type="evidence" value="ECO:0007669"/>
    <property type="project" value="UniProtKB-UniPathway"/>
</dbReference>
<evidence type="ECO:0000256" key="7">
    <source>
        <dbReference type="ARBA" id="ARBA00022679"/>
    </source>
</evidence>
<evidence type="ECO:0000313" key="16">
    <source>
        <dbReference type="EMBL" id="SEP53252.1"/>
    </source>
</evidence>
<dbReference type="EC" id="2.7.1.175" evidence="4"/>
<dbReference type="SUPFAM" id="SSF56112">
    <property type="entry name" value="Protein kinase-like (PK-like)"/>
    <property type="match status" value="1"/>
</dbReference>
<evidence type="ECO:0000256" key="8">
    <source>
        <dbReference type="ARBA" id="ARBA00022741"/>
    </source>
</evidence>
<dbReference type="InterPro" id="IPR040999">
    <property type="entry name" value="Mak_N_cap"/>
</dbReference>
<evidence type="ECO:0000256" key="12">
    <source>
        <dbReference type="ARBA" id="ARBA00023277"/>
    </source>
</evidence>
<keyword evidence="8" id="KW-0547">Nucleotide-binding</keyword>